<evidence type="ECO:0000313" key="4">
    <source>
        <dbReference type="EMBL" id="MBB4749832.1"/>
    </source>
</evidence>
<dbReference type="Pfam" id="PF14200">
    <property type="entry name" value="RicinB_lectin_2"/>
    <property type="match status" value="1"/>
</dbReference>
<dbReference type="InterPro" id="IPR000772">
    <property type="entry name" value="Ricin_B_lectin"/>
</dbReference>
<protein>
    <submittedName>
        <fullName evidence="4">O-glycosyl hydrolase</fullName>
    </submittedName>
</protein>
<accession>A0A7W7HG04</accession>
<dbReference type="SUPFAM" id="SSF51011">
    <property type="entry name" value="Glycosyl hydrolase domain"/>
    <property type="match status" value="1"/>
</dbReference>
<dbReference type="Gene3D" id="2.80.10.50">
    <property type="match status" value="1"/>
</dbReference>
<dbReference type="PANTHER" id="PTHR42767:SF1">
    <property type="entry name" value="ENDO-BETA-1,6-GALACTANASE-LIKE DOMAIN-CONTAINING PROTEIN"/>
    <property type="match status" value="1"/>
</dbReference>
<evidence type="ECO:0000313" key="6">
    <source>
        <dbReference type="Proteomes" id="UP000631312"/>
    </source>
</evidence>
<dbReference type="EMBL" id="BOMP01000023">
    <property type="protein sequence ID" value="GIE38569.1"/>
    <property type="molecule type" value="Genomic_DNA"/>
</dbReference>
<dbReference type="CDD" id="cd00161">
    <property type="entry name" value="beta-trefoil_Ricin-like"/>
    <property type="match status" value="1"/>
</dbReference>
<proteinExistence type="predicted"/>
<dbReference type="Pfam" id="PF14587">
    <property type="entry name" value="Glyco_hydr_30_2"/>
    <property type="match status" value="1"/>
</dbReference>
<dbReference type="SMART" id="SM00458">
    <property type="entry name" value="RICIN"/>
    <property type="match status" value="1"/>
</dbReference>
<dbReference type="AlphaFoldDB" id="A0A7W7HG04"/>
<dbReference type="Pfam" id="PF07532">
    <property type="entry name" value="Big_4"/>
    <property type="match status" value="1"/>
</dbReference>
<comment type="caution">
    <text evidence="4">The sequence shown here is derived from an EMBL/GenBank/DDBJ whole genome shotgun (WGS) entry which is preliminary data.</text>
</comment>
<feature type="domain" description="Ricin B lectin" evidence="2">
    <location>
        <begin position="514"/>
        <end position="641"/>
    </location>
</feature>
<feature type="chain" id="PRO_5031556251" evidence="1">
    <location>
        <begin position="26"/>
        <end position="1019"/>
    </location>
</feature>
<evidence type="ECO:0000259" key="2">
    <source>
        <dbReference type="SMART" id="SM00458"/>
    </source>
</evidence>
<name>A0A7W7HG04_9ACTN</name>
<evidence type="ECO:0000313" key="5">
    <source>
        <dbReference type="Proteomes" id="UP000590511"/>
    </source>
</evidence>
<dbReference type="PROSITE" id="PS50231">
    <property type="entry name" value="RICIN_B_LECTIN"/>
    <property type="match status" value="1"/>
</dbReference>
<keyword evidence="1" id="KW-0732">Signal</keyword>
<dbReference type="SUPFAM" id="SSF50370">
    <property type="entry name" value="Ricin B-like lectins"/>
    <property type="match status" value="1"/>
</dbReference>
<feature type="signal peptide" evidence="1">
    <location>
        <begin position="1"/>
        <end position="25"/>
    </location>
</feature>
<dbReference type="InterPro" id="IPR011081">
    <property type="entry name" value="Big_4"/>
</dbReference>
<dbReference type="InterPro" id="IPR039514">
    <property type="entry name" value="6GAL-like"/>
</dbReference>
<dbReference type="InterPro" id="IPR017853">
    <property type="entry name" value="GH"/>
</dbReference>
<organism evidence="4 5">
    <name type="scientific">Actinoplanes lobatus</name>
    <dbReference type="NCBI Taxonomy" id="113568"/>
    <lineage>
        <taxon>Bacteria</taxon>
        <taxon>Bacillati</taxon>
        <taxon>Actinomycetota</taxon>
        <taxon>Actinomycetes</taxon>
        <taxon>Micromonosporales</taxon>
        <taxon>Micromonosporaceae</taxon>
        <taxon>Actinoplanes</taxon>
    </lineage>
</organism>
<sequence>MKIRTLFAATLLAAAPLAAPPAATAAAATTTITIDPSYRGPEWEGWGTSLAWLAHATGGYPDEIRDRLADLLYGEDGLNLNIARYNIGGGNAPTVPSYLRPGGDVPGWWNAPATYGPTDKDWWDPENPEHWNWDADPNQRWWVDRIKDRVTSWETFSNSPPWFQTVSGYVSGGFDANTDQIRTDTLDDFATYLVRVTEHLEQAHGITVDTIEPLNEPNTDYWRTTLGSDGRPTGGRQEGAHAGPASQAAVIEALRRAAPERAIAAPDETNPGRLVTDWYGLTPAARDAVDRINVHTYGTGQRTAVRDIAKAEQRPLWMSEVEGSWGRDFTGMDSGLGMAQRIIDDLRELEPSAWVLWQPVEDADNMVAEGNLQWGSIHIPFNCDESDTLQTCPIQTNTKFDTIRNFTHYIRPGDRFVKVSDTRSAAAVNATGATVVHSNPGAAEETVTLDLSRFKVSNRATVTPVVTSTDGKLVQGTPVRVSGGQATLTVPAQSVTTFLIDRVSAEDTAHLRADHVYRFEGVASRRSLTPSGAGLVIRTNDTAAADQLWTARNVSGERYELINAGTGQRLAVRDGRAVTETAGTVDDGALWTLSTTGDGTYTLVNLGARRLLDVSGEATADGSPVGVWQPGSGAHQRWTLKDETVGRTEVALTHTVPGRVPDLPATVTTVLPSGESRALPATWTLPAASKWRKPGTVIVRGTATDALGKQVPAVARVAVDIWTGTEPGRAKAYAGGVPAMPATVVATGRHGGRATLPVTWDPGTYETVGVVTVAGTATVVPGQTLPATARVQVTTPSEGLVDGLTVAASYTEGGYSTAGLTNGNTTDKAWSNWKSSGRNPVETLTVTLPDGASAGRAVLHFYRDSASGGGIAATVQAGTPSAAGACEVAGSPVTVTSLAVDIPLTPATTGPFCLRLTPTPDGYLTVSELQVYARAPGLGTDASVAALLVDGKAVPNFDPSVTSYRVPARDPSRACVTATATDPYAVVAVTRSGRTHTVTTTSEDRTNHTTYRVDLVRRH</sequence>
<keyword evidence="6" id="KW-1185">Reference proteome</keyword>
<gene>
    <name evidence="3" type="ORF">Alo02nite_14670</name>
    <name evidence="4" type="ORF">BJ964_003993</name>
</gene>
<reference evidence="4 5" key="1">
    <citation type="submission" date="2020-08" db="EMBL/GenBank/DDBJ databases">
        <title>Sequencing the genomes of 1000 actinobacteria strains.</title>
        <authorList>
            <person name="Klenk H.-P."/>
        </authorList>
    </citation>
    <scope>NUCLEOTIDE SEQUENCE [LARGE SCALE GENOMIC DNA]</scope>
    <source>
        <strain evidence="4 5">DSM 43150</strain>
    </source>
</reference>
<dbReference type="RefSeq" id="WP_188122088.1">
    <property type="nucleotide sequence ID" value="NZ_BOMP01000023.1"/>
</dbReference>
<dbReference type="EMBL" id="JACHNC010000001">
    <property type="protein sequence ID" value="MBB4749832.1"/>
    <property type="molecule type" value="Genomic_DNA"/>
</dbReference>
<dbReference type="GO" id="GO:0004553">
    <property type="term" value="F:hydrolase activity, hydrolyzing O-glycosyl compounds"/>
    <property type="evidence" value="ECO:0007669"/>
    <property type="project" value="InterPro"/>
</dbReference>
<dbReference type="SUPFAM" id="SSF51445">
    <property type="entry name" value="(Trans)glycosidases"/>
    <property type="match status" value="1"/>
</dbReference>
<dbReference type="InterPro" id="IPR035992">
    <property type="entry name" value="Ricin_B-like_lectins"/>
</dbReference>
<dbReference type="InterPro" id="IPR013780">
    <property type="entry name" value="Glyco_hydro_b"/>
</dbReference>
<dbReference type="Proteomes" id="UP000590511">
    <property type="component" value="Unassembled WGS sequence"/>
</dbReference>
<dbReference type="Gene3D" id="3.20.20.80">
    <property type="entry name" value="Glycosidases"/>
    <property type="match status" value="1"/>
</dbReference>
<evidence type="ECO:0000313" key="3">
    <source>
        <dbReference type="EMBL" id="GIE38569.1"/>
    </source>
</evidence>
<dbReference type="InterPro" id="IPR039743">
    <property type="entry name" value="6GAL/EXGAL"/>
</dbReference>
<keyword evidence="4" id="KW-0378">Hydrolase</keyword>
<dbReference type="PANTHER" id="PTHR42767">
    <property type="entry name" value="ENDO-BETA-1,6-GALACTANASE"/>
    <property type="match status" value="1"/>
</dbReference>
<reference evidence="3 6" key="2">
    <citation type="submission" date="2021-01" db="EMBL/GenBank/DDBJ databases">
        <title>Whole genome shotgun sequence of Actinoplanes lobatus NBRC 12513.</title>
        <authorList>
            <person name="Komaki H."/>
            <person name="Tamura T."/>
        </authorList>
    </citation>
    <scope>NUCLEOTIDE SEQUENCE [LARGE SCALE GENOMIC DNA]</scope>
    <source>
        <strain evidence="3 6">NBRC 12513</strain>
    </source>
</reference>
<dbReference type="Proteomes" id="UP000631312">
    <property type="component" value="Unassembled WGS sequence"/>
</dbReference>
<dbReference type="Gene3D" id="2.60.40.1180">
    <property type="entry name" value="Golgi alpha-mannosidase II"/>
    <property type="match status" value="1"/>
</dbReference>
<evidence type="ECO:0000256" key="1">
    <source>
        <dbReference type="SAM" id="SignalP"/>
    </source>
</evidence>